<evidence type="ECO:0000313" key="2">
    <source>
        <dbReference type="Proteomes" id="UP001251524"/>
    </source>
</evidence>
<dbReference type="EMBL" id="JAVDVY010000004">
    <property type="protein sequence ID" value="MDR7136369.1"/>
    <property type="molecule type" value="Genomic_DNA"/>
</dbReference>
<dbReference type="InterPro" id="IPR025234">
    <property type="entry name" value="YjzH-like"/>
</dbReference>
<evidence type="ECO:0008006" key="3">
    <source>
        <dbReference type="Google" id="ProtNLM"/>
    </source>
</evidence>
<reference evidence="1 2" key="1">
    <citation type="submission" date="2023-07" db="EMBL/GenBank/DDBJ databases">
        <title>Sorghum-associated microbial communities from plants grown in Nebraska, USA.</title>
        <authorList>
            <person name="Schachtman D."/>
        </authorList>
    </citation>
    <scope>NUCLEOTIDE SEQUENCE [LARGE SCALE GENOMIC DNA]</scope>
    <source>
        <strain evidence="1 2">BE198</strain>
    </source>
</reference>
<dbReference type="Proteomes" id="UP001251524">
    <property type="component" value="Unassembled WGS sequence"/>
</dbReference>
<sequence>MSQHWTYHVVEITPSMLGPSVTERLTETLNMLGAEGWELVSVVPITPFDHLRAVLKRPA</sequence>
<comment type="caution">
    <text evidence="1">The sequence shown here is derived from an EMBL/GenBank/DDBJ whole genome shotgun (WGS) entry which is preliminary data.</text>
</comment>
<accession>A0ABU1WFM5</accession>
<protein>
    <recommendedName>
        <fullName evidence="3">DUF4177 domain-containing protein</fullName>
    </recommendedName>
</protein>
<proteinExistence type="predicted"/>
<gene>
    <name evidence="1" type="ORF">J2X06_003595</name>
</gene>
<evidence type="ECO:0000313" key="1">
    <source>
        <dbReference type="EMBL" id="MDR7136369.1"/>
    </source>
</evidence>
<keyword evidence="2" id="KW-1185">Reference proteome</keyword>
<dbReference type="RefSeq" id="WP_310064740.1">
    <property type="nucleotide sequence ID" value="NZ_JAVDVY010000004.1"/>
</dbReference>
<organism evidence="1 2">
    <name type="scientific">Lysobacter niastensis</name>
    <dbReference type="NCBI Taxonomy" id="380629"/>
    <lineage>
        <taxon>Bacteria</taxon>
        <taxon>Pseudomonadati</taxon>
        <taxon>Pseudomonadota</taxon>
        <taxon>Gammaproteobacteria</taxon>
        <taxon>Lysobacterales</taxon>
        <taxon>Lysobacteraceae</taxon>
        <taxon>Lysobacter</taxon>
    </lineage>
</organism>
<dbReference type="Pfam" id="PF13783">
    <property type="entry name" value="DUF4177"/>
    <property type="match status" value="1"/>
</dbReference>
<name>A0ABU1WFM5_9GAMM</name>